<comment type="caution">
    <text evidence="2">The sequence shown here is derived from an EMBL/GenBank/DDBJ whole genome shotgun (WGS) entry which is preliminary data.</text>
</comment>
<proteinExistence type="predicted"/>
<protein>
    <recommendedName>
        <fullName evidence="4">Secreted protein</fullName>
    </recommendedName>
</protein>
<dbReference type="AlphaFoldDB" id="A0AAD9M2Z0"/>
<gene>
    <name evidence="2" type="ORF">LX32DRAFT_650083</name>
</gene>
<dbReference type="Proteomes" id="UP001232148">
    <property type="component" value="Unassembled WGS sequence"/>
</dbReference>
<organism evidence="2 3">
    <name type="scientific">Colletotrichum zoysiae</name>
    <dbReference type="NCBI Taxonomy" id="1216348"/>
    <lineage>
        <taxon>Eukaryota</taxon>
        <taxon>Fungi</taxon>
        <taxon>Dikarya</taxon>
        <taxon>Ascomycota</taxon>
        <taxon>Pezizomycotina</taxon>
        <taxon>Sordariomycetes</taxon>
        <taxon>Hypocreomycetidae</taxon>
        <taxon>Glomerellales</taxon>
        <taxon>Glomerellaceae</taxon>
        <taxon>Colletotrichum</taxon>
        <taxon>Colletotrichum graminicola species complex</taxon>
    </lineage>
</organism>
<reference evidence="2" key="1">
    <citation type="submission" date="2021-06" db="EMBL/GenBank/DDBJ databases">
        <title>Comparative genomics, transcriptomics and evolutionary studies reveal genomic signatures of adaptation to plant cell wall in hemibiotrophic fungi.</title>
        <authorList>
            <consortium name="DOE Joint Genome Institute"/>
            <person name="Baroncelli R."/>
            <person name="Diaz J.F."/>
            <person name="Benocci T."/>
            <person name="Peng M."/>
            <person name="Battaglia E."/>
            <person name="Haridas S."/>
            <person name="Andreopoulos W."/>
            <person name="Labutti K."/>
            <person name="Pangilinan J."/>
            <person name="Floch G.L."/>
            <person name="Makela M.R."/>
            <person name="Henrissat B."/>
            <person name="Grigoriev I.V."/>
            <person name="Crouch J.A."/>
            <person name="De Vries R.P."/>
            <person name="Sukno S.A."/>
            <person name="Thon M.R."/>
        </authorList>
    </citation>
    <scope>NUCLEOTIDE SEQUENCE</scope>
    <source>
        <strain evidence="2">MAFF235873</strain>
    </source>
</reference>
<feature type="chain" id="PRO_5042104881" description="Secreted protein" evidence="1">
    <location>
        <begin position="23"/>
        <end position="228"/>
    </location>
</feature>
<feature type="signal peptide" evidence="1">
    <location>
        <begin position="1"/>
        <end position="22"/>
    </location>
</feature>
<keyword evidence="1" id="KW-0732">Signal</keyword>
<keyword evidence="3" id="KW-1185">Reference proteome</keyword>
<dbReference type="EMBL" id="MU842832">
    <property type="protein sequence ID" value="KAK2032261.1"/>
    <property type="molecule type" value="Genomic_DNA"/>
</dbReference>
<sequence length="228" mass="24787">MISIKNTFSFLFLAASSFGVNAASIPAAHEEAAGAATAGEPYSDPDGRFDRETKLLSQMGQCRSYEGWGIDERFYLPDPAPCMPYCRGLTGKESTMCLLGKHDAARYQDPYQKGKIYVLGAKCTCITMPREIEDLIRKGLGGLNVVTCTVWVTSARLVVDYGMTAVPGGKAALEAMKRVAGVVQRLSKSGVGKDAWYKALKKTFGTQGVKVQDDMKKAFDIWVKSTIS</sequence>
<evidence type="ECO:0000313" key="2">
    <source>
        <dbReference type="EMBL" id="KAK2032261.1"/>
    </source>
</evidence>
<evidence type="ECO:0000313" key="3">
    <source>
        <dbReference type="Proteomes" id="UP001232148"/>
    </source>
</evidence>
<evidence type="ECO:0000256" key="1">
    <source>
        <dbReference type="SAM" id="SignalP"/>
    </source>
</evidence>
<evidence type="ECO:0008006" key="4">
    <source>
        <dbReference type="Google" id="ProtNLM"/>
    </source>
</evidence>
<name>A0AAD9M2Z0_9PEZI</name>
<accession>A0AAD9M2Z0</accession>